<comment type="caution">
    <text evidence="2">The sequence shown here is derived from an EMBL/GenBank/DDBJ whole genome shotgun (WGS) entry which is preliminary data.</text>
</comment>
<feature type="compositionally biased region" description="Basic and acidic residues" evidence="1">
    <location>
        <begin position="214"/>
        <end position="239"/>
    </location>
</feature>
<organism evidence="2 3">
    <name type="scientific">Streptomyces thermoviolaceus subsp. thermoviolaceus</name>
    <dbReference type="NCBI Taxonomy" id="66860"/>
    <lineage>
        <taxon>Bacteria</taxon>
        <taxon>Bacillati</taxon>
        <taxon>Actinomycetota</taxon>
        <taxon>Actinomycetes</taxon>
        <taxon>Kitasatosporales</taxon>
        <taxon>Streptomycetaceae</taxon>
        <taxon>Streptomyces</taxon>
    </lineage>
</organism>
<evidence type="ECO:0000313" key="2">
    <source>
        <dbReference type="EMBL" id="NJP15963.1"/>
    </source>
</evidence>
<proteinExistence type="predicted"/>
<feature type="region of interest" description="Disordered" evidence="1">
    <location>
        <begin position="1"/>
        <end position="114"/>
    </location>
</feature>
<evidence type="ECO:0000256" key="1">
    <source>
        <dbReference type="SAM" id="MobiDB-lite"/>
    </source>
</evidence>
<gene>
    <name evidence="2" type="ORF">HCJ95_17130</name>
</gene>
<dbReference type="Proteomes" id="UP000635996">
    <property type="component" value="Unassembled WGS sequence"/>
</dbReference>
<reference evidence="2 3" key="1">
    <citation type="submission" date="2020-03" db="EMBL/GenBank/DDBJ databases">
        <title>WGS of actinomycetes isolated from Thailand.</title>
        <authorList>
            <person name="Thawai C."/>
        </authorList>
    </citation>
    <scope>NUCLEOTIDE SEQUENCE [LARGE SCALE GENOMIC DNA]</scope>
    <source>
        <strain evidence="2 3">NBRC 13905</strain>
    </source>
</reference>
<name>A0ABX0YV39_STRTL</name>
<protein>
    <submittedName>
        <fullName evidence="2">Uncharacterized protein</fullName>
    </submittedName>
</protein>
<evidence type="ECO:0000313" key="3">
    <source>
        <dbReference type="Proteomes" id="UP000635996"/>
    </source>
</evidence>
<feature type="compositionally biased region" description="Acidic residues" evidence="1">
    <location>
        <begin position="44"/>
        <end position="53"/>
    </location>
</feature>
<feature type="compositionally biased region" description="Acidic residues" evidence="1">
    <location>
        <begin position="195"/>
        <end position="213"/>
    </location>
</feature>
<feature type="compositionally biased region" description="Low complexity" evidence="1">
    <location>
        <begin position="68"/>
        <end position="83"/>
    </location>
</feature>
<accession>A0ABX0YV39</accession>
<feature type="compositionally biased region" description="Polar residues" evidence="1">
    <location>
        <begin position="266"/>
        <end position="275"/>
    </location>
</feature>
<dbReference type="RefSeq" id="WP_168131885.1">
    <property type="nucleotide sequence ID" value="NZ_BMVZ01000011.1"/>
</dbReference>
<feature type="compositionally biased region" description="Basic and acidic residues" evidence="1">
    <location>
        <begin position="255"/>
        <end position="265"/>
    </location>
</feature>
<feature type="compositionally biased region" description="Polar residues" evidence="1">
    <location>
        <begin position="1"/>
        <end position="12"/>
    </location>
</feature>
<keyword evidence="3" id="KW-1185">Reference proteome</keyword>
<dbReference type="EMBL" id="JAATEL010000017">
    <property type="protein sequence ID" value="NJP15963.1"/>
    <property type="molecule type" value="Genomic_DNA"/>
</dbReference>
<sequence length="275" mass="29486">MEQRTGTSSQPLKTEPVTGAGFDPAFIPGITPPRREEPQATAPEDADPQEQDEQPQAKAPEAADTDTTDAATTAGQTADDASAGEATADETDEKPTAEDPSDDQSPDGPLFEAADRRARIVADHQGIRLSLDDQECDFRWDEIGAVETTVPRFGKRYTVTVHTPERRWYPIEIDAPSKARVKEWDTQLDAVLDAYFDDGEGEAEQGAEGEQSAEADKKAEASGKAEADRKTGEDRDGKSTEAPAAPHANEAAADDADKDRSEPSQDSKQSAASTN</sequence>
<feature type="compositionally biased region" description="Low complexity" evidence="1">
    <location>
        <begin position="241"/>
        <end position="251"/>
    </location>
</feature>
<feature type="region of interest" description="Disordered" evidence="1">
    <location>
        <begin position="195"/>
        <end position="275"/>
    </location>
</feature>